<dbReference type="STRING" id="1203554.HMPREF1476_02456"/>
<evidence type="ECO:0000256" key="16">
    <source>
        <dbReference type="ARBA" id="ARBA00022968"/>
    </source>
</evidence>
<feature type="transmembrane region" description="Helical" evidence="27">
    <location>
        <begin position="21"/>
        <end position="47"/>
    </location>
</feature>
<dbReference type="Pfam" id="PF00905">
    <property type="entry name" value="Transpeptidase"/>
    <property type="match status" value="1"/>
</dbReference>
<comment type="pathway">
    <text evidence="26">Glycan biosynthesis.</text>
</comment>
<keyword evidence="7" id="KW-1003">Cell membrane</keyword>
<evidence type="ECO:0000256" key="18">
    <source>
        <dbReference type="ARBA" id="ARBA00022989"/>
    </source>
</evidence>
<dbReference type="InterPro" id="IPR001460">
    <property type="entry name" value="PCN-bd_Tpept"/>
</dbReference>
<dbReference type="EC" id="3.4.16.4" evidence="5"/>
<evidence type="ECO:0000256" key="5">
    <source>
        <dbReference type="ARBA" id="ARBA00012448"/>
    </source>
</evidence>
<feature type="domain" description="Penicillin-binding protein OB-like" evidence="30">
    <location>
        <begin position="344"/>
        <end position="453"/>
    </location>
</feature>
<evidence type="ECO:0000256" key="13">
    <source>
        <dbReference type="ARBA" id="ARBA00022692"/>
    </source>
</evidence>
<keyword evidence="16" id="KW-0735">Signal-anchor</keyword>
<dbReference type="Pfam" id="PF17092">
    <property type="entry name" value="PCB_OB"/>
    <property type="match status" value="1"/>
</dbReference>
<keyword evidence="18 27" id="KW-1133">Transmembrane helix</keyword>
<keyword evidence="10" id="KW-0645">Protease</keyword>
<keyword evidence="9" id="KW-0121">Carboxypeptidase</keyword>
<sequence length="790" mass="87480">MTAVQKKRPAQRSGGGLWSAVKWTIAIGAAGALSGVFLLIFVFAYIYQQLPSIDVLTDYRPKVPLRVWSAEGRLIGEFGEERRDFVRIADVPKHVKDAILCAEDDGFYEHHGIEVMGIARAAIINVLTGRRGQGGSTITMQVARNFFLTTERTYTRKLYEIAMSFKIENELTKDQILEIYMNQIYLGQRAYGFEAAAKTYFGRPLAEISVGEAATIAGLPVAPSAYNPIVNPTRATMRRNYVLRRMYDLGRIDELTYQTEKSLPMEVRRAVEPNAVKTSERADSDVVTAHYAAELARMLVYDIFGNETYSRGLNVYTTIRIDQQRAAVESVRRHLITYDRRYGYRGPEDKIELGSADNQPKAIRRALATTASSPFMLPAVVLEANPKKIVAAISPNESVELDAESLKFGRRHLAAKPAKGIEPIVPGSIIRVMHPLSGKDADQKWTLAQVPKVETAFVSANFMTGAVEALVGGFDFNLNMFNHVTQAWRQPGSSFKPFIYSAALDKGFTATTVINDAPIMIDPKLTGNKLWEPKNYDGKFAGPMQLHSALEQSKNLVSIRILQSITPAYAQQYIARFGFAPKDHPANLPMALGAGSVTPWQMLAGYMVFANGGYRVQPYLIDRVTDAEGATLMQATNRTAGDASIRAIDERNAFVMTSLLQRVAEYGTARRAVRELKRHDIAGKTGTSNDSQDAWFCGFAGSTAAVGWMGYDTPKPLGSRETGGGLVLPIWIDYMRIALKNEPETLRVQPDSVVERDGLYFYRDPVQGGPGEFGMTPDTAVQDLVRDQIF</sequence>
<evidence type="ECO:0000259" key="30">
    <source>
        <dbReference type="Pfam" id="PF17092"/>
    </source>
</evidence>
<feature type="domain" description="Glycosyl transferase family 51" evidence="29">
    <location>
        <begin position="72"/>
        <end position="246"/>
    </location>
</feature>
<accession>S3C9J0</accession>
<keyword evidence="14" id="KW-0378">Hydrolase</keyword>
<dbReference type="Gene3D" id="3.40.710.10">
    <property type="entry name" value="DD-peptidase/beta-lactamase superfamily"/>
    <property type="match status" value="2"/>
</dbReference>
<keyword evidence="8" id="KW-0997">Cell inner membrane</keyword>
<keyword evidence="19 27" id="KW-0472">Membrane</keyword>
<evidence type="ECO:0000256" key="7">
    <source>
        <dbReference type="ARBA" id="ARBA00022475"/>
    </source>
</evidence>
<evidence type="ECO:0000256" key="10">
    <source>
        <dbReference type="ARBA" id="ARBA00022670"/>
    </source>
</evidence>
<feature type="domain" description="Penicillin-binding protein transpeptidase" evidence="28">
    <location>
        <begin position="457"/>
        <end position="703"/>
    </location>
</feature>
<evidence type="ECO:0000256" key="26">
    <source>
        <dbReference type="ARBA" id="ARBA00060592"/>
    </source>
</evidence>
<evidence type="ECO:0000256" key="11">
    <source>
        <dbReference type="ARBA" id="ARBA00022676"/>
    </source>
</evidence>
<evidence type="ECO:0000256" key="4">
    <source>
        <dbReference type="ARBA" id="ARBA00007739"/>
    </source>
</evidence>
<dbReference type="InterPro" id="IPR012338">
    <property type="entry name" value="Beta-lactam/transpept-like"/>
</dbReference>
<dbReference type="SUPFAM" id="SSF56601">
    <property type="entry name" value="beta-lactamase/transpeptidase-like"/>
    <property type="match status" value="1"/>
</dbReference>
<comment type="pathway">
    <text evidence="2">Cell wall biogenesis; peptidoglycan biosynthesis.</text>
</comment>
<evidence type="ECO:0000256" key="17">
    <source>
        <dbReference type="ARBA" id="ARBA00022984"/>
    </source>
</evidence>
<dbReference type="RefSeq" id="WP_005431645.1">
    <property type="nucleotide sequence ID" value="NZ_KE150482.1"/>
</dbReference>
<dbReference type="eggNOG" id="COG5009">
    <property type="taxonomic scope" value="Bacteria"/>
</dbReference>
<evidence type="ECO:0000256" key="9">
    <source>
        <dbReference type="ARBA" id="ARBA00022645"/>
    </source>
</evidence>
<evidence type="ECO:0000313" key="31">
    <source>
        <dbReference type="EMBL" id="EPD97404.1"/>
    </source>
</evidence>
<evidence type="ECO:0000256" key="24">
    <source>
        <dbReference type="ARBA" id="ARBA00044770"/>
    </source>
</evidence>
<dbReference type="FunFam" id="1.10.3810.10:FF:000003">
    <property type="entry name" value="Penicillin-binding protein 1a"/>
    <property type="match status" value="1"/>
</dbReference>
<dbReference type="GO" id="GO:0006508">
    <property type="term" value="P:proteolysis"/>
    <property type="evidence" value="ECO:0007669"/>
    <property type="project" value="UniProtKB-KW"/>
</dbReference>
<evidence type="ECO:0000259" key="28">
    <source>
        <dbReference type="Pfam" id="PF00905"/>
    </source>
</evidence>
<evidence type="ECO:0000256" key="2">
    <source>
        <dbReference type="ARBA" id="ARBA00004752"/>
    </source>
</evidence>
<dbReference type="EMBL" id="ATCF01000039">
    <property type="protein sequence ID" value="EPD97404.1"/>
    <property type="molecule type" value="Genomic_DNA"/>
</dbReference>
<dbReference type="GO" id="GO:0009252">
    <property type="term" value="P:peptidoglycan biosynthetic process"/>
    <property type="evidence" value="ECO:0007669"/>
    <property type="project" value="UniProtKB-UniPathway"/>
</dbReference>
<dbReference type="UniPathway" id="UPA00219"/>
<dbReference type="InterPro" id="IPR036950">
    <property type="entry name" value="PBP_transglycosylase"/>
</dbReference>
<evidence type="ECO:0000256" key="3">
    <source>
        <dbReference type="ARBA" id="ARBA00007090"/>
    </source>
</evidence>
<keyword evidence="12" id="KW-0808">Transferase</keyword>
<dbReference type="InterPro" id="IPR001264">
    <property type="entry name" value="Glyco_trans_51"/>
</dbReference>
<dbReference type="GO" id="GO:0071555">
    <property type="term" value="P:cell wall organization"/>
    <property type="evidence" value="ECO:0007669"/>
    <property type="project" value="UniProtKB-KW"/>
</dbReference>
<dbReference type="Proteomes" id="UP000014400">
    <property type="component" value="Unassembled WGS sequence"/>
</dbReference>
<evidence type="ECO:0000256" key="23">
    <source>
        <dbReference type="ARBA" id="ARBA00034000"/>
    </source>
</evidence>
<evidence type="ECO:0000256" key="8">
    <source>
        <dbReference type="ARBA" id="ARBA00022519"/>
    </source>
</evidence>
<evidence type="ECO:0000256" key="6">
    <source>
        <dbReference type="ARBA" id="ARBA00018638"/>
    </source>
</evidence>
<evidence type="ECO:0000256" key="1">
    <source>
        <dbReference type="ARBA" id="ARBA00004249"/>
    </source>
</evidence>
<keyword evidence="15" id="KW-0133">Cell shape</keyword>
<keyword evidence="32" id="KW-1185">Reference proteome</keyword>
<evidence type="ECO:0000256" key="15">
    <source>
        <dbReference type="ARBA" id="ARBA00022960"/>
    </source>
</evidence>
<dbReference type="InterPro" id="IPR031376">
    <property type="entry name" value="PCB_OB"/>
</dbReference>
<evidence type="ECO:0000313" key="32">
    <source>
        <dbReference type="Proteomes" id="UP000014400"/>
    </source>
</evidence>
<proteinExistence type="inferred from homology"/>
<dbReference type="GO" id="GO:0008955">
    <property type="term" value="F:peptidoglycan glycosyltransferase activity"/>
    <property type="evidence" value="ECO:0007669"/>
    <property type="project" value="UniProtKB-EC"/>
</dbReference>
<keyword evidence="22" id="KW-0961">Cell wall biogenesis/degradation</keyword>
<protein>
    <recommendedName>
        <fullName evidence="6">Penicillin-binding protein 1A</fullName>
        <ecNumber evidence="24">2.4.99.28</ecNumber>
        <ecNumber evidence="5">3.4.16.4</ecNumber>
    </recommendedName>
</protein>
<name>S3C9J0_9BURK</name>
<gene>
    <name evidence="31" type="ORF">HMPREF1476_02456</name>
</gene>
<dbReference type="SUPFAM" id="SSF53955">
    <property type="entry name" value="Lysozyme-like"/>
    <property type="match status" value="1"/>
</dbReference>
<comment type="similarity">
    <text evidence="4">In the N-terminal section; belongs to the glycosyltransferase 51 family.</text>
</comment>
<dbReference type="PANTHER" id="PTHR32282:SF27">
    <property type="entry name" value="PENICILLIN-BINDING PROTEIN 1A"/>
    <property type="match status" value="1"/>
</dbReference>
<dbReference type="AlphaFoldDB" id="S3C9J0"/>
<evidence type="ECO:0000256" key="22">
    <source>
        <dbReference type="ARBA" id="ARBA00023316"/>
    </source>
</evidence>
<dbReference type="GO" id="GO:0009002">
    <property type="term" value="F:serine-type D-Ala-D-Ala carboxypeptidase activity"/>
    <property type="evidence" value="ECO:0007669"/>
    <property type="project" value="UniProtKB-EC"/>
</dbReference>
<keyword evidence="17" id="KW-0573">Peptidoglycan synthesis</keyword>
<comment type="subcellular location">
    <subcellularLocation>
        <location evidence="1">Cell inner membrane</location>
        <topology evidence="1">Single-pass type II membrane protein</topology>
    </subcellularLocation>
</comment>
<dbReference type="GO" id="GO:0008360">
    <property type="term" value="P:regulation of cell shape"/>
    <property type="evidence" value="ECO:0007669"/>
    <property type="project" value="UniProtKB-KW"/>
</dbReference>
<dbReference type="NCBIfam" id="TIGR02074">
    <property type="entry name" value="PBP_1a_fam"/>
    <property type="match status" value="1"/>
</dbReference>
<dbReference type="GO" id="GO:0008658">
    <property type="term" value="F:penicillin binding"/>
    <property type="evidence" value="ECO:0007669"/>
    <property type="project" value="InterPro"/>
</dbReference>
<dbReference type="EC" id="2.4.99.28" evidence="24"/>
<comment type="caution">
    <text evidence="31">The sequence shown here is derived from an EMBL/GenBank/DDBJ whole genome shotgun (WGS) entry which is preliminary data.</text>
</comment>
<evidence type="ECO:0000256" key="19">
    <source>
        <dbReference type="ARBA" id="ARBA00023136"/>
    </source>
</evidence>
<evidence type="ECO:0000259" key="29">
    <source>
        <dbReference type="Pfam" id="PF00912"/>
    </source>
</evidence>
<keyword evidence="20" id="KW-0046">Antibiotic resistance</keyword>
<evidence type="ECO:0000256" key="21">
    <source>
        <dbReference type="ARBA" id="ARBA00023268"/>
    </source>
</evidence>
<reference evidence="31 32" key="1">
    <citation type="submission" date="2013-04" db="EMBL/GenBank/DDBJ databases">
        <title>The Genome Sequence of Sutterella wadsworthensis HGA0223.</title>
        <authorList>
            <consortium name="The Broad Institute Genomics Platform"/>
            <person name="Earl A."/>
            <person name="Ward D."/>
            <person name="Feldgarden M."/>
            <person name="Gevers D."/>
            <person name="Schmidt T.M."/>
            <person name="Dover J."/>
            <person name="Dai D."/>
            <person name="Walker B."/>
            <person name="Young S."/>
            <person name="Zeng Q."/>
            <person name="Gargeya S."/>
            <person name="Fitzgerald M."/>
            <person name="Haas B."/>
            <person name="Abouelleil A."/>
            <person name="Allen A.W."/>
            <person name="Alvarado L."/>
            <person name="Arachchi H.M."/>
            <person name="Berlin A.M."/>
            <person name="Chapman S.B."/>
            <person name="Gainer-Dewar J."/>
            <person name="Goldberg J."/>
            <person name="Griggs A."/>
            <person name="Gujja S."/>
            <person name="Hansen M."/>
            <person name="Howarth C."/>
            <person name="Imamovic A."/>
            <person name="Ireland A."/>
            <person name="Larimer J."/>
            <person name="McCowan C."/>
            <person name="Murphy C."/>
            <person name="Pearson M."/>
            <person name="Poon T.W."/>
            <person name="Priest M."/>
            <person name="Roberts A."/>
            <person name="Saif S."/>
            <person name="Shea T."/>
            <person name="Sisk P."/>
            <person name="Sykes S."/>
            <person name="Wortman J."/>
            <person name="Nusbaum C."/>
            <person name="Birren B."/>
        </authorList>
    </citation>
    <scope>NUCLEOTIDE SEQUENCE [LARGE SCALE GENOMIC DNA]</scope>
    <source>
        <strain evidence="31 32">HGA0223</strain>
    </source>
</reference>
<dbReference type="HOGENOM" id="CLU_006354_2_4_4"/>
<dbReference type="GO" id="GO:0030288">
    <property type="term" value="C:outer membrane-bounded periplasmic space"/>
    <property type="evidence" value="ECO:0007669"/>
    <property type="project" value="TreeGrafter"/>
</dbReference>
<evidence type="ECO:0000256" key="12">
    <source>
        <dbReference type="ARBA" id="ARBA00022679"/>
    </source>
</evidence>
<keyword evidence="13 27" id="KW-0812">Transmembrane</keyword>
<dbReference type="Gene3D" id="1.10.3810.10">
    <property type="entry name" value="Biosynthetic peptidoglycan transglycosylase-like"/>
    <property type="match status" value="1"/>
</dbReference>
<dbReference type="InterPro" id="IPR050396">
    <property type="entry name" value="Glycosyltr_51/Transpeptidase"/>
</dbReference>
<keyword evidence="21" id="KW-0511">Multifunctional enzyme</keyword>
<evidence type="ECO:0000256" key="14">
    <source>
        <dbReference type="ARBA" id="ARBA00022801"/>
    </source>
</evidence>
<comment type="catalytic activity">
    <reaction evidence="25">
        <text>[GlcNAc-(1-&gt;4)-Mur2Ac(oyl-L-Ala-gamma-D-Glu-L-Lys-D-Ala-D-Ala)](n)-di-trans,octa-cis-undecaprenyl diphosphate + beta-D-GlcNAc-(1-&gt;4)-Mur2Ac(oyl-L-Ala-gamma-D-Glu-L-Lys-D-Ala-D-Ala)-di-trans,octa-cis-undecaprenyl diphosphate = [GlcNAc-(1-&gt;4)-Mur2Ac(oyl-L-Ala-gamma-D-Glu-L-Lys-D-Ala-D-Ala)](n+1)-di-trans,octa-cis-undecaprenyl diphosphate + di-trans,octa-cis-undecaprenyl diphosphate + H(+)</text>
        <dbReference type="Rhea" id="RHEA:23708"/>
        <dbReference type="Rhea" id="RHEA-COMP:9602"/>
        <dbReference type="Rhea" id="RHEA-COMP:9603"/>
        <dbReference type="ChEBI" id="CHEBI:15378"/>
        <dbReference type="ChEBI" id="CHEBI:58405"/>
        <dbReference type="ChEBI" id="CHEBI:60033"/>
        <dbReference type="ChEBI" id="CHEBI:78435"/>
        <dbReference type="EC" id="2.4.99.28"/>
    </reaction>
</comment>
<evidence type="ECO:0000256" key="25">
    <source>
        <dbReference type="ARBA" id="ARBA00049902"/>
    </source>
</evidence>
<evidence type="ECO:0000256" key="27">
    <source>
        <dbReference type="SAM" id="Phobius"/>
    </source>
</evidence>
<dbReference type="InterPro" id="IPR023346">
    <property type="entry name" value="Lysozyme-like_dom_sf"/>
</dbReference>
<dbReference type="GO" id="GO:0046677">
    <property type="term" value="P:response to antibiotic"/>
    <property type="evidence" value="ECO:0007669"/>
    <property type="project" value="UniProtKB-KW"/>
</dbReference>
<keyword evidence="11" id="KW-0328">Glycosyltransferase</keyword>
<dbReference type="PATRIC" id="fig|1203554.3.peg.2533"/>
<organism evidence="31 32">
    <name type="scientific">Sutterella wadsworthensis HGA0223</name>
    <dbReference type="NCBI Taxonomy" id="1203554"/>
    <lineage>
        <taxon>Bacteria</taxon>
        <taxon>Pseudomonadati</taxon>
        <taxon>Pseudomonadota</taxon>
        <taxon>Betaproteobacteria</taxon>
        <taxon>Burkholderiales</taxon>
        <taxon>Sutterellaceae</taxon>
        <taxon>Sutterella</taxon>
    </lineage>
</organism>
<evidence type="ECO:0000256" key="20">
    <source>
        <dbReference type="ARBA" id="ARBA00023251"/>
    </source>
</evidence>
<dbReference type="Pfam" id="PF00912">
    <property type="entry name" value="Transgly"/>
    <property type="match status" value="1"/>
</dbReference>
<dbReference type="GO" id="GO:0005886">
    <property type="term" value="C:plasma membrane"/>
    <property type="evidence" value="ECO:0007669"/>
    <property type="project" value="UniProtKB-SubCell"/>
</dbReference>
<comment type="catalytic activity">
    <reaction evidence="23">
        <text>Preferential cleavage: (Ac)2-L-Lys-D-Ala-|-D-Ala. Also transpeptidation of peptidyl-alanyl moieties that are N-acyl substituents of D-alanine.</text>
        <dbReference type="EC" id="3.4.16.4"/>
    </reaction>
</comment>
<comment type="similarity">
    <text evidence="3">In the C-terminal section; belongs to the transpeptidase family.</text>
</comment>
<dbReference type="PANTHER" id="PTHR32282">
    <property type="entry name" value="BINDING PROTEIN TRANSPEPTIDASE, PUTATIVE-RELATED"/>
    <property type="match status" value="1"/>
</dbReference>